<keyword evidence="2" id="KW-1185">Reference proteome</keyword>
<dbReference type="RefSeq" id="WP_101359102.1">
    <property type="nucleotide sequence ID" value="NZ_NKXO01000028.1"/>
</dbReference>
<gene>
    <name evidence="1" type="ORF">Rain11_1834</name>
</gene>
<organism evidence="1 2">
    <name type="scientific">Raineya orbicola</name>
    <dbReference type="NCBI Taxonomy" id="2016530"/>
    <lineage>
        <taxon>Bacteria</taxon>
        <taxon>Pseudomonadati</taxon>
        <taxon>Bacteroidota</taxon>
        <taxon>Cytophagia</taxon>
        <taxon>Cytophagales</taxon>
        <taxon>Raineyaceae</taxon>
        <taxon>Raineya</taxon>
    </lineage>
</organism>
<name>A0A2N3ICR4_9BACT</name>
<evidence type="ECO:0000313" key="2">
    <source>
        <dbReference type="Proteomes" id="UP000233387"/>
    </source>
</evidence>
<sequence length="165" mass="19195">MLKGESIGIRKYILLNENNEKLLTLEYEDLLSFKAHAYVEGGVQIDFEPQGFWGQEILVFKDKEQIASYQLSWLGKINLNYEGKTYSIRYKGFWKPKIQVQNQEKKNLLEVSSRFKWGKLSYEYDFEVIEKTLQENHQLLACLFYATLYLSSFMNGVSGSGGVYG</sequence>
<dbReference type="AlphaFoldDB" id="A0A2N3ICR4"/>
<proteinExistence type="predicted"/>
<dbReference type="Proteomes" id="UP000233387">
    <property type="component" value="Unassembled WGS sequence"/>
</dbReference>
<dbReference type="OrthoDB" id="948713at2"/>
<protein>
    <submittedName>
        <fullName evidence="1">Uncharacterized protein</fullName>
    </submittedName>
</protein>
<accession>A0A2N3ICR4</accession>
<comment type="caution">
    <text evidence="1">The sequence shown here is derived from an EMBL/GenBank/DDBJ whole genome shotgun (WGS) entry which is preliminary data.</text>
</comment>
<reference evidence="1 2" key="1">
    <citation type="submission" date="2017-06" db="EMBL/GenBank/DDBJ databases">
        <title>Raineya orbicola gen. nov., sp. nov. a slightly thermophilic bacterium of the phylum Bacteroidetes and the description of Raineyaceae fam. nov.</title>
        <authorList>
            <person name="Albuquerque L."/>
            <person name="Polonia A.R.M."/>
            <person name="Barroso C."/>
            <person name="Froufe H.J.C."/>
            <person name="Lage O."/>
            <person name="Lobo-Da-Cunha A."/>
            <person name="Egas C."/>
            <person name="Da Costa M.S."/>
        </authorList>
    </citation>
    <scope>NUCLEOTIDE SEQUENCE [LARGE SCALE GENOMIC DNA]</scope>
    <source>
        <strain evidence="1 2">SPSPC-11</strain>
    </source>
</reference>
<dbReference type="EMBL" id="NKXO01000028">
    <property type="protein sequence ID" value="PKQ68023.1"/>
    <property type="molecule type" value="Genomic_DNA"/>
</dbReference>
<evidence type="ECO:0000313" key="1">
    <source>
        <dbReference type="EMBL" id="PKQ68023.1"/>
    </source>
</evidence>